<dbReference type="Pfam" id="PF14317">
    <property type="entry name" value="YcxB"/>
    <property type="match status" value="1"/>
</dbReference>
<dbReference type="InterPro" id="IPR025588">
    <property type="entry name" value="YcxB-like_C"/>
</dbReference>
<accession>A0A7G8TB04</accession>
<evidence type="ECO:0000313" key="4">
    <source>
        <dbReference type="EMBL" id="QNK40795.1"/>
    </source>
</evidence>
<dbReference type="Proteomes" id="UP000469440">
    <property type="component" value="Unassembled WGS sequence"/>
</dbReference>
<sequence length="170" mass="19482">MNENDVLAVNNLSLGKSDFIEFEKAIRKNSGKVTFIIVIICVAVIYSAAIVSALLKTHIVSEGLLILMTFCLIISIFVYAVFPHWLGGVRYKQYCMTHNSTGRMIFYWDRLGTMVGEETVQTLFYTEIKRIVQTDNLFIMEFSNKVYSFVRKDGFTEGCLEAVQNRLHKK</sequence>
<accession>A0A6N8HY87</accession>
<evidence type="ECO:0000313" key="6">
    <source>
        <dbReference type="Proteomes" id="UP000515909"/>
    </source>
</evidence>
<keyword evidence="1" id="KW-0812">Transmembrane</keyword>
<protein>
    <submittedName>
        <fullName evidence="4">YcxB family protein</fullName>
    </submittedName>
</protein>
<gene>
    <name evidence="3" type="ORF">CAFE_14840</name>
    <name evidence="4" type="ORF">HCR03_00185</name>
</gene>
<dbReference type="EMBL" id="CP060286">
    <property type="protein sequence ID" value="QNK40795.1"/>
    <property type="molecule type" value="Genomic_DNA"/>
</dbReference>
<evidence type="ECO:0000259" key="2">
    <source>
        <dbReference type="Pfam" id="PF14317"/>
    </source>
</evidence>
<proteinExistence type="predicted"/>
<evidence type="ECO:0000313" key="3">
    <source>
        <dbReference type="EMBL" id="MVB10786.1"/>
    </source>
</evidence>
<name>A0A6N8HY87_9FIRM</name>
<dbReference type="KEGG" id="cfem:HCR03_00185"/>
<keyword evidence="5" id="KW-1185">Reference proteome</keyword>
<reference evidence="3 5" key="1">
    <citation type="submission" date="2019-09" db="EMBL/GenBank/DDBJ databases">
        <title>Genome sequence of Clostridium sp. EA1.</title>
        <authorList>
            <person name="Poehlein A."/>
            <person name="Bengelsdorf F.R."/>
            <person name="Daniel R."/>
        </authorList>
    </citation>
    <scope>NUCLEOTIDE SEQUENCE [LARGE SCALE GENOMIC DNA]</scope>
    <source>
        <strain evidence="3 5">EA1</strain>
    </source>
</reference>
<keyword evidence="1" id="KW-1133">Transmembrane helix</keyword>
<keyword evidence="1" id="KW-0472">Membrane</keyword>
<feature type="transmembrane region" description="Helical" evidence="1">
    <location>
        <begin position="33"/>
        <end position="55"/>
    </location>
</feature>
<dbReference type="EMBL" id="VWXL01000047">
    <property type="protein sequence ID" value="MVB10786.1"/>
    <property type="molecule type" value="Genomic_DNA"/>
</dbReference>
<organism evidence="3 5">
    <name type="scientific">Caproicibacter fermentans</name>
    <dbReference type="NCBI Taxonomy" id="2576756"/>
    <lineage>
        <taxon>Bacteria</taxon>
        <taxon>Bacillati</taxon>
        <taxon>Bacillota</taxon>
        <taxon>Clostridia</taxon>
        <taxon>Eubacteriales</taxon>
        <taxon>Acutalibacteraceae</taxon>
        <taxon>Caproicibacter</taxon>
    </lineage>
</organism>
<dbReference type="RefSeq" id="WP_156990236.1">
    <property type="nucleotide sequence ID" value="NZ_CP060286.1"/>
</dbReference>
<dbReference type="Proteomes" id="UP000515909">
    <property type="component" value="Chromosome"/>
</dbReference>
<dbReference type="AlphaFoldDB" id="A0A6N8HY87"/>
<evidence type="ECO:0000313" key="5">
    <source>
        <dbReference type="Proteomes" id="UP000469440"/>
    </source>
</evidence>
<reference evidence="4 6" key="2">
    <citation type="submission" date="2020-08" db="EMBL/GenBank/DDBJ databases">
        <title>The isolate Caproiciproducens sp. 7D4C2 produces n-caproate at mildly acidic conditions from hexoses: genome and rBOX comparison with related strains and chain-elongating bacteria.</title>
        <authorList>
            <person name="Esquivel-Elizondo S."/>
            <person name="Bagci C."/>
            <person name="Temovska M."/>
            <person name="Jeon B.S."/>
            <person name="Bessarab I."/>
            <person name="Williams R.B.H."/>
            <person name="Huson D.H."/>
            <person name="Angenent L.T."/>
        </authorList>
    </citation>
    <scope>NUCLEOTIDE SEQUENCE [LARGE SCALE GENOMIC DNA]</scope>
    <source>
        <strain evidence="4 6">7D4C2</strain>
    </source>
</reference>
<feature type="transmembrane region" description="Helical" evidence="1">
    <location>
        <begin position="61"/>
        <end position="82"/>
    </location>
</feature>
<evidence type="ECO:0000256" key="1">
    <source>
        <dbReference type="SAM" id="Phobius"/>
    </source>
</evidence>
<feature type="domain" description="YcxB-like C-terminal" evidence="2">
    <location>
        <begin position="116"/>
        <end position="164"/>
    </location>
</feature>